<comment type="caution">
    <text evidence="2">The sequence shown here is derived from an EMBL/GenBank/DDBJ whole genome shotgun (WGS) entry which is preliminary data.</text>
</comment>
<evidence type="ECO:0000313" key="3">
    <source>
        <dbReference type="Proteomes" id="UP001201873"/>
    </source>
</evidence>
<evidence type="ECO:0000256" key="1">
    <source>
        <dbReference type="SAM" id="MobiDB-lite"/>
    </source>
</evidence>
<organism evidence="2 3">
    <name type="scientific">Frankia umida</name>
    <dbReference type="NCBI Taxonomy" id="573489"/>
    <lineage>
        <taxon>Bacteria</taxon>
        <taxon>Bacillati</taxon>
        <taxon>Actinomycetota</taxon>
        <taxon>Actinomycetes</taxon>
        <taxon>Frankiales</taxon>
        <taxon>Frankiaceae</taxon>
        <taxon>Frankia</taxon>
    </lineage>
</organism>
<proteinExistence type="predicted"/>
<dbReference type="EMBL" id="JALKFT010000041">
    <property type="protein sequence ID" value="MCK9878695.1"/>
    <property type="molecule type" value="Genomic_DNA"/>
</dbReference>
<feature type="region of interest" description="Disordered" evidence="1">
    <location>
        <begin position="1"/>
        <end position="27"/>
    </location>
</feature>
<sequence>MNSAVAARPRLASAGVARTGARKNPTLPPAAKMLIAVVLSPASIRAARPAAGWNIATPIPESSTSDQVRAYPGTSPASPMPRPAIIMPTAASGPTWRRSTSRPITGCGSALPSVAASVSPEAARQP</sequence>
<dbReference type="Proteomes" id="UP001201873">
    <property type="component" value="Unassembled WGS sequence"/>
</dbReference>
<feature type="region of interest" description="Disordered" evidence="1">
    <location>
        <begin position="55"/>
        <end position="126"/>
    </location>
</feature>
<name>A0ABT0K4L2_9ACTN</name>
<reference evidence="2 3" key="1">
    <citation type="submission" date="2022-04" db="EMBL/GenBank/DDBJ databases">
        <title>Genome diversity in the genus Frankia.</title>
        <authorList>
            <person name="Carlos-Shanley C."/>
            <person name="Hahn D."/>
        </authorList>
    </citation>
    <scope>NUCLEOTIDE SEQUENCE [LARGE SCALE GENOMIC DNA]</scope>
    <source>
        <strain evidence="2 3">Ag45/Mut15</strain>
    </source>
</reference>
<gene>
    <name evidence="2" type="ORF">MXD59_23515</name>
</gene>
<evidence type="ECO:0000313" key="2">
    <source>
        <dbReference type="EMBL" id="MCK9878695.1"/>
    </source>
</evidence>
<feature type="compositionally biased region" description="Low complexity" evidence="1">
    <location>
        <begin position="109"/>
        <end position="126"/>
    </location>
</feature>
<accession>A0ABT0K4L2</accession>
<keyword evidence="3" id="KW-1185">Reference proteome</keyword>
<protein>
    <submittedName>
        <fullName evidence="2">Uncharacterized protein</fullName>
    </submittedName>
</protein>